<keyword evidence="13" id="KW-1185">Reference proteome</keyword>
<dbReference type="GO" id="GO:0016020">
    <property type="term" value="C:membrane"/>
    <property type="evidence" value="ECO:0007669"/>
    <property type="project" value="UniProtKB-SubCell"/>
</dbReference>
<dbReference type="CDD" id="cd09631">
    <property type="entry name" value="DOMON_DOH"/>
    <property type="match status" value="1"/>
</dbReference>
<evidence type="ECO:0000259" key="11">
    <source>
        <dbReference type="PROSITE" id="PS50939"/>
    </source>
</evidence>
<sequence length="291" mass="32605">MDVNSIRFSISPTRRFFILFLVLFDLQKSSVVATHAPGINDEVLCTVDMSAFLPLPYGKLPNMVCKRLWDTFVLRYSRTEGNVVTIVLSTVYTTGWVGIGFSKDGMMLNSGCMVGWVNLEGRARIEQYFVEGLTTSDVKPDKGNLDDSELSGTFHRVDDTKKTHGVLTLVGLSIDHKLRAHDIAGHRTIGIFVLVLSILQVMAFFARPSKDSKNRKYWNWYHSWCGRTAIFLAAINIILGIHIGDARPGWKIGYGILLGMTLIACILLEALSRLKISDDREFPPAFQNNCI</sequence>
<dbReference type="InterPro" id="IPR005018">
    <property type="entry name" value="DOMON_domain"/>
</dbReference>
<dbReference type="InterPro" id="IPR045266">
    <property type="entry name" value="DOH_DOMON"/>
</dbReference>
<feature type="domain" description="DOMON" evidence="10">
    <location>
        <begin position="70"/>
        <end position="208"/>
    </location>
</feature>
<evidence type="ECO:0000256" key="3">
    <source>
        <dbReference type="ARBA" id="ARBA00022692"/>
    </source>
</evidence>
<organism evidence="12 13">
    <name type="scientific">Cinchona calisaya</name>
    <dbReference type="NCBI Taxonomy" id="153742"/>
    <lineage>
        <taxon>Eukaryota</taxon>
        <taxon>Viridiplantae</taxon>
        <taxon>Streptophyta</taxon>
        <taxon>Embryophyta</taxon>
        <taxon>Tracheophyta</taxon>
        <taxon>Spermatophyta</taxon>
        <taxon>Magnoliopsida</taxon>
        <taxon>eudicotyledons</taxon>
        <taxon>Gunneridae</taxon>
        <taxon>Pentapetalae</taxon>
        <taxon>asterids</taxon>
        <taxon>lamiids</taxon>
        <taxon>Gentianales</taxon>
        <taxon>Rubiaceae</taxon>
        <taxon>Cinchonoideae</taxon>
        <taxon>Cinchoneae</taxon>
        <taxon>Cinchona</taxon>
    </lineage>
</organism>
<evidence type="ECO:0000256" key="5">
    <source>
        <dbReference type="ARBA" id="ARBA00022982"/>
    </source>
</evidence>
<evidence type="ECO:0000313" key="12">
    <source>
        <dbReference type="EMBL" id="KAL3517294.1"/>
    </source>
</evidence>
<dbReference type="EMBL" id="JBJUIK010000010">
    <property type="protein sequence ID" value="KAL3517294.1"/>
    <property type="molecule type" value="Genomic_DNA"/>
</dbReference>
<keyword evidence="6 8" id="KW-1133">Transmembrane helix</keyword>
<evidence type="ECO:0000256" key="9">
    <source>
        <dbReference type="SAM" id="SignalP"/>
    </source>
</evidence>
<accession>A0ABD2ZDW8</accession>
<comment type="caution">
    <text evidence="12">The sequence shown here is derived from an EMBL/GenBank/DDBJ whole genome shotgun (WGS) entry which is preliminary data.</text>
</comment>
<evidence type="ECO:0000256" key="7">
    <source>
        <dbReference type="ARBA" id="ARBA00023136"/>
    </source>
</evidence>
<comment type="subcellular location">
    <subcellularLocation>
        <location evidence="1">Membrane</location>
    </subcellularLocation>
</comment>
<evidence type="ECO:0000256" key="6">
    <source>
        <dbReference type="ARBA" id="ARBA00022989"/>
    </source>
</evidence>
<dbReference type="Proteomes" id="UP001630127">
    <property type="component" value="Unassembled WGS sequence"/>
</dbReference>
<feature type="transmembrane region" description="Helical" evidence="8">
    <location>
        <begin position="189"/>
        <end position="206"/>
    </location>
</feature>
<evidence type="ECO:0000256" key="2">
    <source>
        <dbReference type="ARBA" id="ARBA00022448"/>
    </source>
</evidence>
<dbReference type="Pfam" id="PF03351">
    <property type="entry name" value="DOMON"/>
    <property type="match status" value="1"/>
</dbReference>
<evidence type="ECO:0000256" key="4">
    <source>
        <dbReference type="ARBA" id="ARBA00022729"/>
    </source>
</evidence>
<keyword evidence="5" id="KW-0249">Electron transport</keyword>
<keyword evidence="7 8" id="KW-0472">Membrane</keyword>
<dbReference type="AlphaFoldDB" id="A0ABD2ZDW8"/>
<evidence type="ECO:0000256" key="8">
    <source>
        <dbReference type="SAM" id="Phobius"/>
    </source>
</evidence>
<evidence type="ECO:0000313" key="13">
    <source>
        <dbReference type="Proteomes" id="UP001630127"/>
    </source>
</evidence>
<protein>
    <submittedName>
        <fullName evidence="12">Uncharacterized protein</fullName>
    </submittedName>
</protein>
<dbReference type="PROSITE" id="PS50836">
    <property type="entry name" value="DOMON"/>
    <property type="match status" value="1"/>
</dbReference>
<dbReference type="PROSITE" id="PS50939">
    <property type="entry name" value="CYTOCHROME_B561"/>
    <property type="match status" value="1"/>
</dbReference>
<feature type="transmembrane region" description="Helical" evidence="8">
    <location>
        <begin position="252"/>
        <end position="271"/>
    </location>
</feature>
<feature type="domain" description="Cytochrome b561" evidence="11">
    <location>
        <begin position="73"/>
        <end position="277"/>
    </location>
</feature>
<feature type="signal peptide" evidence="9">
    <location>
        <begin position="1"/>
        <end position="33"/>
    </location>
</feature>
<gene>
    <name evidence="12" type="ORF">ACH5RR_024196</name>
</gene>
<dbReference type="PANTHER" id="PTHR23130:SF115">
    <property type="entry name" value="OS01G0680900 PROTEIN"/>
    <property type="match status" value="1"/>
</dbReference>
<feature type="transmembrane region" description="Helical" evidence="8">
    <location>
        <begin position="218"/>
        <end position="240"/>
    </location>
</feature>
<keyword evidence="4 9" id="KW-0732">Signal</keyword>
<dbReference type="SMART" id="SM00665">
    <property type="entry name" value="B561"/>
    <property type="match status" value="1"/>
</dbReference>
<feature type="chain" id="PRO_5044750318" evidence="9">
    <location>
        <begin position="34"/>
        <end position="291"/>
    </location>
</feature>
<evidence type="ECO:0000256" key="1">
    <source>
        <dbReference type="ARBA" id="ARBA00004370"/>
    </source>
</evidence>
<evidence type="ECO:0000259" key="10">
    <source>
        <dbReference type="PROSITE" id="PS50836"/>
    </source>
</evidence>
<dbReference type="InterPro" id="IPR006593">
    <property type="entry name" value="Cyt_b561/ferric_Rdtase_TM"/>
</dbReference>
<keyword evidence="2" id="KW-0813">Transport</keyword>
<reference evidence="12 13" key="1">
    <citation type="submission" date="2024-11" db="EMBL/GenBank/DDBJ databases">
        <title>A near-complete genome assembly of Cinchona calisaya.</title>
        <authorList>
            <person name="Lian D.C."/>
            <person name="Zhao X.W."/>
            <person name="Wei L."/>
        </authorList>
    </citation>
    <scope>NUCLEOTIDE SEQUENCE [LARGE SCALE GENOMIC DNA]</scope>
    <source>
        <tissue evidence="12">Nenye</tissue>
    </source>
</reference>
<dbReference type="Gene3D" id="1.20.120.1770">
    <property type="match status" value="1"/>
</dbReference>
<dbReference type="PANTHER" id="PTHR23130">
    <property type="entry name" value="CYTOCHROME B561 AND DOMON DOMAIN-CONTAINING PROTEIN"/>
    <property type="match status" value="1"/>
</dbReference>
<dbReference type="CDD" id="cd08760">
    <property type="entry name" value="Cyt_b561_FRRS1_like"/>
    <property type="match status" value="1"/>
</dbReference>
<keyword evidence="3 8" id="KW-0812">Transmembrane</keyword>
<proteinExistence type="predicted"/>
<name>A0ABD2ZDW8_9GENT</name>